<accession>A0A5J4TFY6</accession>
<proteinExistence type="predicted"/>
<dbReference type="Gene3D" id="2.60.40.10">
    <property type="entry name" value="Immunoglobulins"/>
    <property type="match status" value="3"/>
</dbReference>
<dbReference type="InterPro" id="IPR013783">
    <property type="entry name" value="Ig-like_fold"/>
</dbReference>
<gene>
    <name evidence="2" type="ORF">EZS28_047691</name>
</gene>
<evidence type="ECO:0000313" key="2">
    <source>
        <dbReference type="EMBL" id="KAA6356782.1"/>
    </source>
</evidence>
<feature type="domain" description="BACON" evidence="1">
    <location>
        <begin position="29"/>
        <end position="85"/>
    </location>
</feature>
<evidence type="ECO:0000259" key="1">
    <source>
        <dbReference type="Pfam" id="PF13004"/>
    </source>
</evidence>
<evidence type="ECO:0000313" key="3">
    <source>
        <dbReference type="Proteomes" id="UP000324800"/>
    </source>
</evidence>
<organism evidence="2 3">
    <name type="scientific">Streblomastix strix</name>
    <dbReference type="NCBI Taxonomy" id="222440"/>
    <lineage>
        <taxon>Eukaryota</taxon>
        <taxon>Metamonada</taxon>
        <taxon>Preaxostyla</taxon>
        <taxon>Oxymonadida</taxon>
        <taxon>Streblomastigidae</taxon>
        <taxon>Streblomastix</taxon>
    </lineage>
</organism>
<dbReference type="InterPro" id="IPR024361">
    <property type="entry name" value="BACON"/>
</dbReference>
<dbReference type="CDD" id="cd14948">
    <property type="entry name" value="BACON"/>
    <property type="match status" value="1"/>
</dbReference>
<dbReference type="EMBL" id="SNRW01032424">
    <property type="protein sequence ID" value="KAA6356782.1"/>
    <property type="molecule type" value="Genomic_DNA"/>
</dbReference>
<protein>
    <recommendedName>
        <fullName evidence="1">BACON domain-containing protein</fullName>
    </recommendedName>
</protein>
<comment type="caution">
    <text evidence="2">The sequence shown here is derived from an EMBL/GenBank/DDBJ whole genome shotgun (WGS) entry which is preliminary data.</text>
</comment>
<dbReference type="Pfam" id="PF13004">
    <property type="entry name" value="BACON"/>
    <property type="match status" value="3"/>
</dbReference>
<dbReference type="Proteomes" id="UP000324800">
    <property type="component" value="Unassembled WGS sequence"/>
</dbReference>
<dbReference type="AlphaFoldDB" id="A0A5J4TFY6"/>
<sequence>MKAFENTGGQDYVNVVTNLPIDEWSYVLSEEDASGWCHVTKSEEDDKLIINVDANTGMSVRSVEITVTSDGIDATKYPKIAIMQAGAASTLLLVEGSSTRNFQAGGGSETVNIITSNISADKWEFALSNSSDASWCHVTKITGNQLRILVSENTGTSTRSAEITVTSSLVPAAQQPKITVTQAPISYELTIEKNSTWYFQAGGGSETVNIVTSNIPADKWGYELSNPSASSWCDVTKNNNRLIILVSANTETNERSVDITVTSSLMPAAQQPTFTVKQAAVSQQPGGNPGVTGAHFSIKGYVSQAITVKFTDNTTSQLTLDGSGEGVLAAGNGAARTIRSIQAAGGSEIFIGRKEDSGDIKLEVNNHVVQWRKNGATG</sequence>
<feature type="domain" description="BACON" evidence="1">
    <location>
        <begin position="227"/>
        <end position="279"/>
    </location>
</feature>
<name>A0A5J4TFY6_9EUKA</name>
<reference evidence="2 3" key="1">
    <citation type="submission" date="2019-03" db="EMBL/GenBank/DDBJ databases">
        <title>Single cell metagenomics reveals metabolic interactions within the superorganism composed of flagellate Streblomastix strix and complex community of Bacteroidetes bacteria on its surface.</title>
        <authorList>
            <person name="Treitli S.C."/>
            <person name="Kolisko M."/>
            <person name="Husnik F."/>
            <person name="Keeling P."/>
            <person name="Hampl V."/>
        </authorList>
    </citation>
    <scope>NUCLEOTIDE SEQUENCE [LARGE SCALE GENOMIC DNA]</scope>
    <source>
        <strain evidence="2">ST1C</strain>
    </source>
</reference>
<feature type="domain" description="BACON" evidence="1">
    <location>
        <begin position="128"/>
        <end position="183"/>
    </location>
</feature>
<feature type="non-terminal residue" evidence="2">
    <location>
        <position position="378"/>
    </location>
</feature>